<dbReference type="AlphaFoldDB" id="A0A4C1SD00"/>
<reference evidence="2 3" key="1">
    <citation type="journal article" date="2019" name="Commun. Biol.">
        <title>The bagworm genome reveals a unique fibroin gene that provides high tensile strength.</title>
        <authorList>
            <person name="Kono N."/>
            <person name="Nakamura H."/>
            <person name="Ohtoshi R."/>
            <person name="Tomita M."/>
            <person name="Numata K."/>
            <person name="Arakawa K."/>
        </authorList>
    </citation>
    <scope>NUCLEOTIDE SEQUENCE [LARGE SCALE GENOMIC DNA]</scope>
</reference>
<dbReference type="Proteomes" id="UP000299102">
    <property type="component" value="Unassembled WGS sequence"/>
</dbReference>
<comment type="caution">
    <text evidence="2">The sequence shown here is derived from an EMBL/GenBank/DDBJ whole genome shotgun (WGS) entry which is preliminary data.</text>
</comment>
<name>A0A4C1SD00_EUMVA</name>
<accession>A0A4C1SD00</accession>
<organism evidence="2 3">
    <name type="scientific">Eumeta variegata</name>
    <name type="common">Bagworm moth</name>
    <name type="synonym">Eumeta japonica</name>
    <dbReference type="NCBI Taxonomy" id="151549"/>
    <lineage>
        <taxon>Eukaryota</taxon>
        <taxon>Metazoa</taxon>
        <taxon>Ecdysozoa</taxon>
        <taxon>Arthropoda</taxon>
        <taxon>Hexapoda</taxon>
        <taxon>Insecta</taxon>
        <taxon>Pterygota</taxon>
        <taxon>Neoptera</taxon>
        <taxon>Endopterygota</taxon>
        <taxon>Lepidoptera</taxon>
        <taxon>Glossata</taxon>
        <taxon>Ditrysia</taxon>
        <taxon>Tineoidea</taxon>
        <taxon>Psychidae</taxon>
        <taxon>Oiketicinae</taxon>
        <taxon>Eumeta</taxon>
    </lineage>
</organism>
<proteinExistence type="predicted"/>
<keyword evidence="3" id="KW-1185">Reference proteome</keyword>
<dbReference type="OrthoDB" id="7468983at2759"/>
<feature type="compositionally biased region" description="Polar residues" evidence="1">
    <location>
        <begin position="61"/>
        <end position="70"/>
    </location>
</feature>
<feature type="compositionally biased region" description="Low complexity" evidence="1">
    <location>
        <begin position="29"/>
        <end position="51"/>
    </location>
</feature>
<protein>
    <submittedName>
        <fullName evidence="2">Uncharacterized protein</fullName>
    </submittedName>
</protein>
<feature type="region of interest" description="Disordered" evidence="1">
    <location>
        <begin position="29"/>
        <end position="70"/>
    </location>
</feature>
<sequence>MLHDLPIDENRRLHKTTDYRNNVLVTETVSSSGSVTSSGGGAADARAPLAAKKVRPKPASPNRQGPQQCQAITTQSPTLSNAFFKSQSSVSSPNRNLQRLEEPSRRDLRIYTTVKERRQLPRTTSSTRADTAAGAARPAEQQSGVSAALGGFAPRGRAGWSPPIKIKITPTRRPCHAAEDGDQLGDQK</sequence>
<feature type="compositionally biased region" description="Polar residues" evidence="1">
    <location>
        <begin position="84"/>
        <end position="97"/>
    </location>
</feature>
<evidence type="ECO:0000313" key="3">
    <source>
        <dbReference type="Proteomes" id="UP000299102"/>
    </source>
</evidence>
<evidence type="ECO:0000313" key="2">
    <source>
        <dbReference type="EMBL" id="GBO98970.1"/>
    </source>
</evidence>
<feature type="region of interest" description="Disordered" evidence="1">
    <location>
        <begin position="84"/>
        <end position="188"/>
    </location>
</feature>
<feature type="compositionally biased region" description="Low complexity" evidence="1">
    <location>
        <begin position="121"/>
        <end position="139"/>
    </location>
</feature>
<feature type="compositionally biased region" description="Basic and acidic residues" evidence="1">
    <location>
        <begin position="98"/>
        <end position="119"/>
    </location>
</feature>
<gene>
    <name evidence="2" type="ORF">EVAR_70221_1</name>
</gene>
<evidence type="ECO:0000256" key="1">
    <source>
        <dbReference type="SAM" id="MobiDB-lite"/>
    </source>
</evidence>
<dbReference type="EMBL" id="BGZK01003233">
    <property type="protein sequence ID" value="GBO98970.1"/>
    <property type="molecule type" value="Genomic_DNA"/>
</dbReference>